<keyword evidence="1" id="KW-0812">Transmembrane</keyword>
<dbReference type="EMBL" id="CP026538">
    <property type="protein sequence ID" value="QAZ69294.1"/>
    <property type="molecule type" value="Genomic_DNA"/>
</dbReference>
<evidence type="ECO:0000256" key="1">
    <source>
        <dbReference type="SAM" id="Phobius"/>
    </source>
</evidence>
<dbReference type="OrthoDB" id="5449050at2"/>
<protein>
    <submittedName>
        <fullName evidence="2">Uncharacterized protein</fullName>
    </submittedName>
</protein>
<dbReference type="KEGG" id="dcb:C3Y92_19435"/>
<proteinExistence type="predicted"/>
<accession>A0A4P6HRC2</accession>
<dbReference type="RefSeq" id="WP_129355550.1">
    <property type="nucleotide sequence ID" value="NZ_CP026538.1"/>
</dbReference>
<keyword evidence="1" id="KW-0472">Membrane</keyword>
<dbReference type="AlphaFoldDB" id="A0A4P6HRC2"/>
<sequence>MAKLPLWLTRLPGVRRGPPPAPLTEAEKKAWAIRHCRRVLLFVLALCLAEIPLRYYEFTVLAFLPESLAGWTPPLFTIVLVATFLYALYLAVRCIRLPRLQGAYPLLVLLLAHHPFGGARPDETNLHAYHNWFREEREAVVQAFCDKRLSLPPQETRHDYVLPRELRHLSVVGNGAYLKCDWNRNTAVFATRHGFLGYWEGLVHSSDGTYPDDDAFEKPILVERLGQGWFYVSM</sequence>
<name>A0A4P6HRC2_9BACT</name>
<feature type="transmembrane region" description="Helical" evidence="1">
    <location>
        <begin position="68"/>
        <end position="92"/>
    </location>
</feature>
<keyword evidence="1" id="KW-1133">Transmembrane helix</keyword>
<dbReference type="Proteomes" id="UP000293296">
    <property type="component" value="Chromosome"/>
</dbReference>
<evidence type="ECO:0000313" key="3">
    <source>
        <dbReference type="Proteomes" id="UP000293296"/>
    </source>
</evidence>
<evidence type="ECO:0000313" key="2">
    <source>
        <dbReference type="EMBL" id="QAZ69294.1"/>
    </source>
</evidence>
<reference evidence="2 3" key="1">
    <citation type="submission" date="2018-02" db="EMBL/GenBank/DDBJ databases">
        <title>Genome sequence of Desulfovibrio carbinolicus DSM 3852.</title>
        <authorList>
            <person name="Wilbanks E."/>
            <person name="Skennerton C.T."/>
            <person name="Orphan V.J."/>
        </authorList>
    </citation>
    <scope>NUCLEOTIDE SEQUENCE [LARGE SCALE GENOMIC DNA]</scope>
    <source>
        <strain evidence="2 3">DSM 3852</strain>
    </source>
</reference>
<organism evidence="2 3">
    <name type="scientific">Solidesulfovibrio carbinolicus</name>
    <dbReference type="NCBI Taxonomy" id="296842"/>
    <lineage>
        <taxon>Bacteria</taxon>
        <taxon>Pseudomonadati</taxon>
        <taxon>Thermodesulfobacteriota</taxon>
        <taxon>Desulfovibrionia</taxon>
        <taxon>Desulfovibrionales</taxon>
        <taxon>Desulfovibrionaceae</taxon>
        <taxon>Solidesulfovibrio</taxon>
    </lineage>
</organism>
<gene>
    <name evidence="2" type="ORF">C3Y92_19435</name>
</gene>
<feature type="transmembrane region" description="Helical" evidence="1">
    <location>
        <begin position="39"/>
        <end position="56"/>
    </location>
</feature>
<keyword evidence="3" id="KW-1185">Reference proteome</keyword>